<protein>
    <submittedName>
        <fullName evidence="1">Uncharacterized protein</fullName>
    </submittedName>
</protein>
<dbReference type="RefSeq" id="WP_243521031.1">
    <property type="nucleotide sequence ID" value="NZ_CP094538.1"/>
</dbReference>
<organism evidence="1 2">
    <name type="scientific">Hymenobacter monticola</name>
    <dbReference type="NCBI Taxonomy" id="1705399"/>
    <lineage>
        <taxon>Bacteria</taxon>
        <taxon>Pseudomonadati</taxon>
        <taxon>Bacteroidota</taxon>
        <taxon>Cytophagia</taxon>
        <taxon>Cytophagales</taxon>
        <taxon>Hymenobacteraceae</taxon>
        <taxon>Hymenobacter</taxon>
    </lineage>
</organism>
<evidence type="ECO:0000313" key="2">
    <source>
        <dbReference type="Proteomes" id="UP000831390"/>
    </source>
</evidence>
<geneLocation type="plasmid" evidence="1 2">
    <name>unnamed4</name>
</geneLocation>
<keyword evidence="2" id="KW-1185">Reference proteome</keyword>
<name>A0ABY4BCD9_9BACT</name>
<reference evidence="1 2" key="1">
    <citation type="submission" date="2022-03" db="EMBL/GenBank/DDBJ databases">
        <title>Hymenobactersp. isolated from the air.</title>
        <authorList>
            <person name="Won M."/>
            <person name="Kwon S.-W."/>
        </authorList>
    </citation>
    <scope>NUCLEOTIDE SEQUENCE [LARGE SCALE GENOMIC DNA]</scope>
    <source>
        <strain evidence="1 2">KACC 22596</strain>
        <plasmid evidence="1 2">unnamed4</plasmid>
    </source>
</reference>
<keyword evidence="1" id="KW-0614">Plasmid</keyword>
<gene>
    <name evidence="1" type="ORF">MTP16_25390</name>
</gene>
<dbReference type="Proteomes" id="UP000831390">
    <property type="component" value="Plasmid unnamed4"/>
</dbReference>
<sequence length="60" mass="6427">MPNAILLATLNALCQQWQRQSLLPALGLATDVVATAQQRGVALPADFATFYQRANGMSLP</sequence>
<evidence type="ECO:0000313" key="1">
    <source>
        <dbReference type="EMBL" id="UOE36814.1"/>
    </source>
</evidence>
<accession>A0ABY4BCD9</accession>
<dbReference type="EMBL" id="CP094538">
    <property type="protein sequence ID" value="UOE36814.1"/>
    <property type="molecule type" value="Genomic_DNA"/>
</dbReference>
<proteinExistence type="predicted"/>